<dbReference type="RefSeq" id="WP_343882443.1">
    <property type="nucleotide sequence ID" value="NZ_JBHUGA010000051.1"/>
</dbReference>
<protein>
    <submittedName>
        <fullName evidence="1">Uncharacterized protein</fullName>
    </submittedName>
</protein>
<accession>A0ABW4Q9B0</accession>
<gene>
    <name evidence="1" type="ORF">ACFSFX_11940</name>
</gene>
<dbReference type="Proteomes" id="UP001597307">
    <property type="component" value="Unassembled WGS sequence"/>
</dbReference>
<proteinExistence type="predicted"/>
<comment type="caution">
    <text evidence="1">The sequence shown here is derived from an EMBL/GenBank/DDBJ whole genome shotgun (WGS) entry which is preliminary data.</text>
</comment>
<reference evidence="2" key="1">
    <citation type="journal article" date="2019" name="Int. J. Syst. Evol. Microbiol.">
        <title>The Global Catalogue of Microorganisms (GCM) 10K type strain sequencing project: providing services to taxonomists for standard genome sequencing and annotation.</title>
        <authorList>
            <consortium name="The Broad Institute Genomics Platform"/>
            <consortium name="The Broad Institute Genome Sequencing Center for Infectious Disease"/>
            <person name="Wu L."/>
            <person name="Ma J."/>
        </authorList>
    </citation>
    <scope>NUCLEOTIDE SEQUENCE [LARGE SCALE GENOMIC DNA]</scope>
    <source>
        <strain evidence="2">JCM 11496</strain>
    </source>
</reference>
<sequence length="165" mass="18734">MSIHSEADLDWVAEELNDPPRRRLEFRKPIELIEGLLLQRPLESADPYIERHGRTGGVSPTRPTIVAGMSEREPTAEKLHPKLEAIRSRAVERGRTVQMVHSTELVVEGERSPGFLAQSVTFLLGLVGMRRAIEAPETQQPYKLVYSMNSNGRVHKEQLWAPHRI</sequence>
<organism evidence="1 2">
    <name type="scientific">Arthrobacter flavus</name>
    <dbReference type="NCBI Taxonomy" id="95172"/>
    <lineage>
        <taxon>Bacteria</taxon>
        <taxon>Bacillati</taxon>
        <taxon>Actinomycetota</taxon>
        <taxon>Actinomycetes</taxon>
        <taxon>Micrococcales</taxon>
        <taxon>Micrococcaceae</taxon>
        <taxon>Arthrobacter</taxon>
    </lineage>
</organism>
<name>A0ABW4Q9B0_9MICC</name>
<evidence type="ECO:0000313" key="2">
    <source>
        <dbReference type="Proteomes" id="UP001597307"/>
    </source>
</evidence>
<dbReference type="EMBL" id="JBHUGA010000051">
    <property type="protein sequence ID" value="MFD1847303.1"/>
    <property type="molecule type" value="Genomic_DNA"/>
</dbReference>
<keyword evidence="2" id="KW-1185">Reference proteome</keyword>
<evidence type="ECO:0000313" key="1">
    <source>
        <dbReference type="EMBL" id="MFD1847303.1"/>
    </source>
</evidence>